<organism evidence="2 3">
    <name type="scientific">Brunnivagina elsteri CCALA 953</name>
    <dbReference type="NCBI Taxonomy" id="987040"/>
    <lineage>
        <taxon>Bacteria</taxon>
        <taxon>Bacillati</taxon>
        <taxon>Cyanobacteriota</taxon>
        <taxon>Cyanophyceae</taxon>
        <taxon>Nostocales</taxon>
        <taxon>Calotrichaceae</taxon>
        <taxon>Brunnivagina</taxon>
    </lineage>
</organism>
<dbReference type="AlphaFoldDB" id="A0A2A2TLC3"/>
<evidence type="ECO:0000313" key="2">
    <source>
        <dbReference type="EMBL" id="PAX58318.1"/>
    </source>
</evidence>
<gene>
    <name evidence="2" type="ORF">CK510_08230</name>
</gene>
<evidence type="ECO:0000313" key="3">
    <source>
        <dbReference type="Proteomes" id="UP000218238"/>
    </source>
</evidence>
<name>A0A2A2TLC3_9CYAN</name>
<proteinExistence type="predicted"/>
<keyword evidence="3" id="KW-1185">Reference proteome</keyword>
<dbReference type="Proteomes" id="UP000218238">
    <property type="component" value="Unassembled WGS sequence"/>
</dbReference>
<dbReference type="OrthoDB" id="508797at2"/>
<feature type="coiled-coil region" evidence="1">
    <location>
        <begin position="60"/>
        <end position="90"/>
    </location>
</feature>
<keyword evidence="1" id="KW-0175">Coiled coil</keyword>
<dbReference type="EMBL" id="NTFS01000062">
    <property type="protein sequence ID" value="PAX58318.1"/>
    <property type="molecule type" value="Genomic_DNA"/>
</dbReference>
<evidence type="ECO:0000256" key="1">
    <source>
        <dbReference type="SAM" id="Coils"/>
    </source>
</evidence>
<sequence length="258" mass="30060">MSSTSTSKITQGDIDKLLAQTQQLRQGITAARENIAPLEANLTETYNEFQAVVGTLRRHSLRLQAEIALLRSQIQRFSQEKEDVSQVEEEDEFSDYPNETIIESSPQDPEAVDKDMLLEHIFRILNPDINDADAELVGNLQGICSDRTASLADVLEQLPWGVVWTTRSLQETLKDQYHRLNIWQQALKRQLENLHQANKRLQKDQRYTLWQQRQKGAENWHNFLDRCVEQQQDQNYESEAELGRLREDWRRITNSSNL</sequence>
<dbReference type="RefSeq" id="WP_095721239.1">
    <property type="nucleotide sequence ID" value="NZ_NTFS01000062.1"/>
</dbReference>
<reference evidence="2 3" key="1">
    <citation type="submission" date="2017-08" db="EMBL/GenBank/DDBJ databases">
        <title>Draft genome sequence of filamentous cyanobacterium Calothrix elsteri CCALA 953.</title>
        <authorList>
            <person name="Gagunashvili A.N."/>
            <person name="Elster J."/>
            <person name="Andresson O.S."/>
        </authorList>
    </citation>
    <scope>NUCLEOTIDE SEQUENCE [LARGE SCALE GENOMIC DNA]</scope>
    <source>
        <strain evidence="2 3">CCALA 953</strain>
    </source>
</reference>
<accession>A0A2A2TLC3</accession>
<protein>
    <submittedName>
        <fullName evidence="2">Uncharacterized protein</fullName>
    </submittedName>
</protein>
<comment type="caution">
    <text evidence="2">The sequence shown here is derived from an EMBL/GenBank/DDBJ whole genome shotgun (WGS) entry which is preliminary data.</text>
</comment>